<dbReference type="EMBL" id="SJSN01000015">
    <property type="protein sequence ID" value="TCD04366.1"/>
    <property type="molecule type" value="Genomic_DNA"/>
</dbReference>
<dbReference type="AlphaFoldDB" id="A0A4R0NTR2"/>
<dbReference type="Proteomes" id="UP000291485">
    <property type="component" value="Unassembled WGS sequence"/>
</dbReference>
<name>A0A4R0NTR2_9SPHI</name>
<gene>
    <name evidence="3" type="ORF">EZ449_17145</name>
</gene>
<comment type="caution">
    <text evidence="3">The sequence shown here is derived from an EMBL/GenBank/DDBJ whole genome shotgun (WGS) entry which is preliminary data.</text>
</comment>
<evidence type="ECO:0000313" key="3">
    <source>
        <dbReference type="EMBL" id="TCD04366.1"/>
    </source>
</evidence>
<dbReference type="OrthoDB" id="676306at2"/>
<keyword evidence="2" id="KW-0812">Transmembrane</keyword>
<feature type="compositionally biased region" description="Basic and acidic residues" evidence="1">
    <location>
        <begin position="83"/>
        <end position="93"/>
    </location>
</feature>
<feature type="transmembrane region" description="Helical" evidence="2">
    <location>
        <begin position="20"/>
        <end position="41"/>
    </location>
</feature>
<keyword evidence="2" id="KW-1133">Transmembrane helix</keyword>
<protein>
    <submittedName>
        <fullName evidence="3">Energy transducer TonB</fullName>
    </submittedName>
</protein>
<organism evidence="3 4">
    <name type="scientific">Pedobacter frigidisoli</name>
    <dbReference type="NCBI Taxonomy" id="2530455"/>
    <lineage>
        <taxon>Bacteria</taxon>
        <taxon>Pseudomonadati</taxon>
        <taxon>Bacteroidota</taxon>
        <taxon>Sphingobacteriia</taxon>
        <taxon>Sphingobacteriales</taxon>
        <taxon>Sphingobacteriaceae</taxon>
        <taxon>Pedobacter</taxon>
    </lineage>
</organism>
<dbReference type="RefSeq" id="WP_131561123.1">
    <property type="nucleotide sequence ID" value="NZ_SJSN01000015.1"/>
</dbReference>
<feature type="compositionally biased region" description="Low complexity" evidence="1">
    <location>
        <begin position="114"/>
        <end position="132"/>
    </location>
</feature>
<evidence type="ECO:0000313" key="4">
    <source>
        <dbReference type="Proteomes" id="UP000291485"/>
    </source>
</evidence>
<keyword evidence="4" id="KW-1185">Reference proteome</keyword>
<evidence type="ECO:0000256" key="2">
    <source>
        <dbReference type="SAM" id="Phobius"/>
    </source>
</evidence>
<proteinExistence type="predicted"/>
<reference evidence="3 4" key="1">
    <citation type="submission" date="2019-02" db="EMBL/GenBank/DDBJ databases">
        <title>Pedobacter sp. RP-3-11 sp. nov., isolated from Arctic soil.</title>
        <authorList>
            <person name="Dahal R.H."/>
        </authorList>
    </citation>
    <scope>NUCLEOTIDE SEQUENCE [LARGE SCALE GENOMIC DNA]</scope>
    <source>
        <strain evidence="3 4">RP-3-11</strain>
    </source>
</reference>
<keyword evidence="2" id="KW-0472">Membrane</keyword>
<sequence length="277" mass="29269">MNYKAQNIPNEENNYPKAIAIASGIMGVLLLISFFIVIGSFQPVEEVGMGGMVVNYGTSAEGMGDDYTSIEEPSADPNANGKAPDKVTPEEKVTPTTSSDNTDKEIQTQNTEDAVAVNTKPTKATTTAPTTVTEDKPSKPVINQNALYKGKKNTGQGQGDGTGNTPGNQGSVNGDPLAPNYGEGGSGNGNKPIELRKFSNLVIPKDDGQEEGRIAIRIFFNKAGRITSAKQELKGSTTTNTALVNKCIEAVMNSTLSQSDTGKDSQTGVVVFNFKRN</sequence>
<feature type="region of interest" description="Disordered" evidence="1">
    <location>
        <begin position="64"/>
        <end position="189"/>
    </location>
</feature>
<accession>A0A4R0NTR2</accession>
<evidence type="ECO:0000256" key="1">
    <source>
        <dbReference type="SAM" id="MobiDB-lite"/>
    </source>
</evidence>